<accession>A0AAV5I6B7</accession>
<feature type="region of interest" description="Disordered" evidence="1">
    <location>
        <begin position="1"/>
        <end position="36"/>
    </location>
</feature>
<keyword evidence="3" id="KW-1185">Reference proteome</keyword>
<sequence>MNKQRHEIRKDNKKKIKNRDGTWRKGRHTATVQAQSVEGQSFVSRPGFIQPFPVMPRSATLATPSNGVWSEGTQCLQPHNNIFPNEFPAGRP</sequence>
<dbReference type="EMBL" id="BPVZ01000010">
    <property type="protein sequence ID" value="GKU96682.1"/>
    <property type="molecule type" value="Genomic_DNA"/>
</dbReference>
<organism evidence="2 3">
    <name type="scientific">Rubroshorea leprosula</name>
    <dbReference type="NCBI Taxonomy" id="152421"/>
    <lineage>
        <taxon>Eukaryota</taxon>
        <taxon>Viridiplantae</taxon>
        <taxon>Streptophyta</taxon>
        <taxon>Embryophyta</taxon>
        <taxon>Tracheophyta</taxon>
        <taxon>Spermatophyta</taxon>
        <taxon>Magnoliopsida</taxon>
        <taxon>eudicotyledons</taxon>
        <taxon>Gunneridae</taxon>
        <taxon>Pentapetalae</taxon>
        <taxon>rosids</taxon>
        <taxon>malvids</taxon>
        <taxon>Malvales</taxon>
        <taxon>Dipterocarpaceae</taxon>
        <taxon>Rubroshorea</taxon>
    </lineage>
</organism>
<feature type="compositionally biased region" description="Basic and acidic residues" evidence="1">
    <location>
        <begin position="1"/>
        <end position="10"/>
    </location>
</feature>
<proteinExistence type="predicted"/>
<name>A0AAV5I6B7_9ROSI</name>
<evidence type="ECO:0000313" key="2">
    <source>
        <dbReference type="EMBL" id="GKU96682.1"/>
    </source>
</evidence>
<evidence type="ECO:0000313" key="3">
    <source>
        <dbReference type="Proteomes" id="UP001054252"/>
    </source>
</evidence>
<dbReference type="Proteomes" id="UP001054252">
    <property type="component" value="Unassembled WGS sequence"/>
</dbReference>
<reference evidence="2 3" key="1">
    <citation type="journal article" date="2021" name="Commun. Biol.">
        <title>The genome of Shorea leprosula (Dipterocarpaceae) highlights the ecological relevance of drought in aseasonal tropical rainforests.</title>
        <authorList>
            <person name="Ng K.K.S."/>
            <person name="Kobayashi M.J."/>
            <person name="Fawcett J.A."/>
            <person name="Hatakeyama M."/>
            <person name="Paape T."/>
            <person name="Ng C.H."/>
            <person name="Ang C.C."/>
            <person name="Tnah L.H."/>
            <person name="Lee C.T."/>
            <person name="Nishiyama T."/>
            <person name="Sese J."/>
            <person name="O'Brien M.J."/>
            <person name="Copetti D."/>
            <person name="Mohd Noor M.I."/>
            <person name="Ong R.C."/>
            <person name="Putra M."/>
            <person name="Sireger I.Z."/>
            <person name="Indrioko S."/>
            <person name="Kosugi Y."/>
            <person name="Izuno A."/>
            <person name="Isagi Y."/>
            <person name="Lee S.L."/>
            <person name="Shimizu K.K."/>
        </authorList>
    </citation>
    <scope>NUCLEOTIDE SEQUENCE [LARGE SCALE GENOMIC DNA]</scope>
    <source>
        <strain evidence="2">214</strain>
    </source>
</reference>
<evidence type="ECO:0000256" key="1">
    <source>
        <dbReference type="SAM" id="MobiDB-lite"/>
    </source>
</evidence>
<comment type="caution">
    <text evidence="2">The sequence shown here is derived from an EMBL/GenBank/DDBJ whole genome shotgun (WGS) entry which is preliminary data.</text>
</comment>
<protein>
    <submittedName>
        <fullName evidence="2">Uncharacterized protein</fullName>
    </submittedName>
</protein>
<dbReference type="AlphaFoldDB" id="A0AAV5I6B7"/>
<gene>
    <name evidence="2" type="ORF">SLEP1_g9894</name>
</gene>